<organism evidence="14 15">
    <name type="scientific">Salipiger pallidus</name>
    <dbReference type="NCBI Taxonomy" id="1775170"/>
    <lineage>
        <taxon>Bacteria</taxon>
        <taxon>Pseudomonadati</taxon>
        <taxon>Pseudomonadota</taxon>
        <taxon>Alphaproteobacteria</taxon>
        <taxon>Rhodobacterales</taxon>
        <taxon>Roseobacteraceae</taxon>
        <taxon>Salipiger</taxon>
    </lineage>
</organism>
<comment type="caution">
    <text evidence="14">The sequence shown here is derived from an EMBL/GenBank/DDBJ whole genome shotgun (WGS) entry which is preliminary data.</text>
</comment>
<evidence type="ECO:0000256" key="3">
    <source>
        <dbReference type="ARBA" id="ARBA00009406"/>
    </source>
</evidence>
<gene>
    <name evidence="14" type="ORF">GCM10011415_18170</name>
</gene>
<dbReference type="GO" id="GO:0046872">
    <property type="term" value="F:metal ion binding"/>
    <property type="evidence" value="ECO:0007669"/>
    <property type="project" value="UniProtKB-KW"/>
</dbReference>
<evidence type="ECO:0000256" key="1">
    <source>
        <dbReference type="ARBA" id="ARBA00003469"/>
    </source>
</evidence>
<keyword evidence="12" id="KW-0732">Signal</keyword>
<comment type="subunit">
    <text evidence="4">Homodimer.</text>
</comment>
<evidence type="ECO:0000256" key="11">
    <source>
        <dbReference type="ARBA" id="ARBA00048179"/>
    </source>
</evidence>
<evidence type="ECO:0000256" key="12">
    <source>
        <dbReference type="SAM" id="SignalP"/>
    </source>
</evidence>
<keyword evidence="8" id="KW-0784">Thiamine biosynthesis</keyword>
<sequence>MKITTLTATAALALTAGMAQAADEMTVQLKWVTQAQFAGYYVAEDKGFYDEEDLDVTIKPGGPDIAPVQVLLGGGADVMVDWLPSALAARENGAPIVNIAQPFKSSGLMLTCLKETGIETPEDFSGHTLGTWFFGNELPLYSWMSKLGLPTDGSEEGVTIQKINFNVDPLLQKQVDCATTMTYNEYWQVIDAGLTPADLVVFKYEDEGISTLEDGLYTTEENLEDPEMVDKLARFVRASMKGWKYAEENPDEAADIVLENDETGAQTEEHQKRMMGEIAKLTEGSDGTLDPADFERTVEVLLSSGAEPVITEDPGEAAWTHEITDQALN</sequence>
<evidence type="ECO:0000256" key="10">
    <source>
        <dbReference type="ARBA" id="ARBA00033171"/>
    </source>
</evidence>
<dbReference type="AlphaFoldDB" id="A0A8J3EFL5"/>
<evidence type="ECO:0000313" key="14">
    <source>
        <dbReference type="EMBL" id="GGG70835.1"/>
    </source>
</evidence>
<evidence type="ECO:0000256" key="2">
    <source>
        <dbReference type="ARBA" id="ARBA00004948"/>
    </source>
</evidence>
<dbReference type="PANTHER" id="PTHR31528">
    <property type="entry name" value="4-AMINO-5-HYDROXYMETHYL-2-METHYLPYRIMIDINE PHOSPHATE SYNTHASE THI11-RELATED"/>
    <property type="match status" value="1"/>
</dbReference>
<dbReference type="GO" id="GO:0016740">
    <property type="term" value="F:transferase activity"/>
    <property type="evidence" value="ECO:0007669"/>
    <property type="project" value="UniProtKB-KW"/>
</dbReference>
<comment type="catalytic activity">
    <reaction evidence="11">
        <text>N(6)-(pyridoxal phosphate)-L-lysyl-[4-amino-5-hydroxymethyl-2-methylpyrimidine phosphate synthase] + L-histidyl-[4-amino-5-hydroxymethyl-2-methylpyrimidine phosphate synthase] + 2 Fe(3+) + 4 H2O = L-lysyl-[4-amino-5-hydroxymethyl-2-methylpyrimidine phosphate synthase] + (2S)-2-amino-5-hydroxy-4-oxopentanoyl-[4-amino-5-hydroxymethyl-2-methylpyrimidine phosphate synthase] + 4-amino-2-methyl-5-(phosphooxymethyl)pyrimidine + 3-oxopropanoate + 2 Fe(2+) + 2 H(+)</text>
        <dbReference type="Rhea" id="RHEA:65756"/>
        <dbReference type="Rhea" id="RHEA-COMP:16892"/>
        <dbReference type="Rhea" id="RHEA-COMP:16893"/>
        <dbReference type="Rhea" id="RHEA-COMP:16894"/>
        <dbReference type="Rhea" id="RHEA-COMP:16895"/>
        <dbReference type="ChEBI" id="CHEBI:15377"/>
        <dbReference type="ChEBI" id="CHEBI:15378"/>
        <dbReference type="ChEBI" id="CHEBI:29033"/>
        <dbReference type="ChEBI" id="CHEBI:29034"/>
        <dbReference type="ChEBI" id="CHEBI:29969"/>
        <dbReference type="ChEBI" id="CHEBI:29979"/>
        <dbReference type="ChEBI" id="CHEBI:33190"/>
        <dbReference type="ChEBI" id="CHEBI:58354"/>
        <dbReference type="ChEBI" id="CHEBI:143915"/>
        <dbReference type="ChEBI" id="CHEBI:157692"/>
    </reaction>
    <physiologicalReaction direction="left-to-right" evidence="11">
        <dbReference type="Rhea" id="RHEA:65757"/>
    </physiologicalReaction>
</comment>
<evidence type="ECO:0000256" key="7">
    <source>
        <dbReference type="ARBA" id="ARBA00022898"/>
    </source>
</evidence>
<dbReference type="PANTHER" id="PTHR31528:SF1">
    <property type="entry name" value="4-AMINO-5-HYDROXYMETHYL-2-METHYLPYRIMIDINE PHOSPHATE SYNTHASE THI11-RELATED"/>
    <property type="match status" value="1"/>
</dbReference>
<keyword evidence="6" id="KW-0479">Metal-binding</keyword>
<dbReference type="Gene3D" id="3.40.190.10">
    <property type="entry name" value="Periplasmic binding protein-like II"/>
    <property type="match status" value="2"/>
</dbReference>
<keyword evidence="7" id="KW-0663">Pyridoxal phosphate</keyword>
<reference evidence="14" key="2">
    <citation type="submission" date="2020-09" db="EMBL/GenBank/DDBJ databases">
        <authorList>
            <person name="Sun Q."/>
            <person name="Zhou Y."/>
        </authorList>
    </citation>
    <scope>NUCLEOTIDE SEQUENCE</scope>
    <source>
        <strain evidence="14">CGMCC 1.15762</strain>
    </source>
</reference>
<feature type="chain" id="PRO_5035194290" description="Thiamine pyrimidine synthase" evidence="12">
    <location>
        <begin position="22"/>
        <end position="329"/>
    </location>
</feature>
<comment type="similarity">
    <text evidence="3">Belongs to the NMT1/THI5 family.</text>
</comment>
<dbReference type="Proteomes" id="UP000617145">
    <property type="component" value="Unassembled WGS sequence"/>
</dbReference>
<evidence type="ECO:0000256" key="5">
    <source>
        <dbReference type="ARBA" id="ARBA00022679"/>
    </source>
</evidence>
<dbReference type="Pfam" id="PF09084">
    <property type="entry name" value="NMT1"/>
    <property type="match status" value="1"/>
</dbReference>
<comment type="function">
    <text evidence="1">Responsible for the formation of the pyrimidine heterocycle in the thiamine biosynthesis pathway. Catalyzes the formation of hydroxymethylpyrimidine phosphate (HMP-P) from histidine and pyridoxal phosphate (PLP). The protein uses PLP and the active site histidine to form HMP-P, generating an inactive enzyme. The enzyme can only undergo a single turnover, which suggests it is a suicide enzyme.</text>
</comment>
<evidence type="ECO:0000256" key="8">
    <source>
        <dbReference type="ARBA" id="ARBA00022977"/>
    </source>
</evidence>
<keyword evidence="15" id="KW-1185">Reference proteome</keyword>
<keyword evidence="9" id="KW-0408">Iron</keyword>
<keyword evidence="5" id="KW-0808">Transferase</keyword>
<protein>
    <recommendedName>
        <fullName evidence="10">Thiamine pyrimidine synthase</fullName>
    </recommendedName>
</protein>
<dbReference type="InterPro" id="IPR027939">
    <property type="entry name" value="NMT1/THI5"/>
</dbReference>
<evidence type="ECO:0000259" key="13">
    <source>
        <dbReference type="Pfam" id="PF09084"/>
    </source>
</evidence>
<evidence type="ECO:0000256" key="6">
    <source>
        <dbReference type="ARBA" id="ARBA00022723"/>
    </source>
</evidence>
<proteinExistence type="inferred from homology"/>
<dbReference type="GO" id="GO:0009228">
    <property type="term" value="P:thiamine biosynthetic process"/>
    <property type="evidence" value="ECO:0007669"/>
    <property type="project" value="UniProtKB-KW"/>
</dbReference>
<dbReference type="SUPFAM" id="SSF53850">
    <property type="entry name" value="Periplasmic binding protein-like II"/>
    <property type="match status" value="1"/>
</dbReference>
<feature type="domain" description="SsuA/THI5-like" evidence="13">
    <location>
        <begin position="35"/>
        <end position="253"/>
    </location>
</feature>
<accession>A0A8J3EFL5</accession>
<evidence type="ECO:0000313" key="15">
    <source>
        <dbReference type="Proteomes" id="UP000617145"/>
    </source>
</evidence>
<comment type="pathway">
    <text evidence="2">Cofactor biosynthesis; thiamine diphosphate biosynthesis.</text>
</comment>
<dbReference type="EMBL" id="BMJV01000003">
    <property type="protein sequence ID" value="GGG70835.1"/>
    <property type="molecule type" value="Genomic_DNA"/>
</dbReference>
<feature type="signal peptide" evidence="12">
    <location>
        <begin position="1"/>
        <end position="21"/>
    </location>
</feature>
<name>A0A8J3EFL5_9RHOB</name>
<evidence type="ECO:0000256" key="9">
    <source>
        <dbReference type="ARBA" id="ARBA00023004"/>
    </source>
</evidence>
<reference evidence="14" key="1">
    <citation type="journal article" date="2014" name="Int. J. Syst. Evol. Microbiol.">
        <title>Complete genome sequence of Corynebacterium casei LMG S-19264T (=DSM 44701T), isolated from a smear-ripened cheese.</title>
        <authorList>
            <consortium name="US DOE Joint Genome Institute (JGI-PGF)"/>
            <person name="Walter F."/>
            <person name="Albersmeier A."/>
            <person name="Kalinowski J."/>
            <person name="Ruckert C."/>
        </authorList>
    </citation>
    <scope>NUCLEOTIDE SEQUENCE</scope>
    <source>
        <strain evidence="14">CGMCC 1.15762</strain>
    </source>
</reference>
<dbReference type="RefSeq" id="WP_188789905.1">
    <property type="nucleotide sequence ID" value="NZ_BMJV01000003.1"/>
</dbReference>
<evidence type="ECO:0000256" key="4">
    <source>
        <dbReference type="ARBA" id="ARBA00011738"/>
    </source>
</evidence>
<dbReference type="InterPro" id="IPR015168">
    <property type="entry name" value="SsuA/THI5"/>
</dbReference>